<reference evidence="13" key="1">
    <citation type="submission" date="2021-04" db="EMBL/GenBank/DDBJ databases">
        <authorList>
            <person name="Hornung B."/>
        </authorList>
    </citation>
    <scope>NUCLEOTIDE SEQUENCE</scope>
    <source>
        <strain evidence="13">G5G6</strain>
    </source>
</reference>
<dbReference type="NCBIfam" id="TIGR00125">
    <property type="entry name" value="cyt_tran_rel"/>
    <property type="match status" value="1"/>
</dbReference>
<evidence type="ECO:0000313" key="14">
    <source>
        <dbReference type="Proteomes" id="UP000742786"/>
    </source>
</evidence>
<comment type="catalytic activity">
    <reaction evidence="10 11">
        <text>nicotinate beta-D-ribonucleotide + ATP + H(+) = deamido-NAD(+) + diphosphate</text>
        <dbReference type="Rhea" id="RHEA:22860"/>
        <dbReference type="ChEBI" id="CHEBI:15378"/>
        <dbReference type="ChEBI" id="CHEBI:30616"/>
        <dbReference type="ChEBI" id="CHEBI:33019"/>
        <dbReference type="ChEBI" id="CHEBI:57502"/>
        <dbReference type="ChEBI" id="CHEBI:58437"/>
        <dbReference type="EC" id="2.7.7.18"/>
    </reaction>
</comment>
<dbReference type="NCBIfam" id="TIGR00482">
    <property type="entry name" value="nicotinate (nicotinamide) nucleotide adenylyltransferase"/>
    <property type="match status" value="1"/>
</dbReference>
<dbReference type="SUPFAM" id="SSF52374">
    <property type="entry name" value="Nucleotidylyl transferase"/>
    <property type="match status" value="1"/>
</dbReference>
<name>A0A916J6P2_9PROT</name>
<evidence type="ECO:0000256" key="2">
    <source>
        <dbReference type="ARBA" id="ARBA00005019"/>
    </source>
</evidence>
<evidence type="ECO:0000256" key="10">
    <source>
        <dbReference type="ARBA" id="ARBA00048721"/>
    </source>
</evidence>
<keyword evidence="6 11" id="KW-0548">Nucleotidyltransferase</keyword>
<dbReference type="GO" id="GO:0004515">
    <property type="term" value="F:nicotinate-nucleotide adenylyltransferase activity"/>
    <property type="evidence" value="ECO:0007669"/>
    <property type="project" value="UniProtKB-UniRule"/>
</dbReference>
<evidence type="ECO:0000313" key="13">
    <source>
        <dbReference type="EMBL" id="CAG4884175.1"/>
    </source>
</evidence>
<dbReference type="AlphaFoldDB" id="A0A916J6P2"/>
<dbReference type="EC" id="2.7.7.18" evidence="11"/>
<dbReference type="Pfam" id="PF01467">
    <property type="entry name" value="CTP_transf_like"/>
    <property type="match status" value="1"/>
</dbReference>
<evidence type="ECO:0000256" key="7">
    <source>
        <dbReference type="ARBA" id="ARBA00022741"/>
    </source>
</evidence>
<dbReference type="NCBIfam" id="NF000840">
    <property type="entry name" value="PRK00071.1-3"/>
    <property type="match status" value="1"/>
</dbReference>
<sequence>MTEQPIGILGGTFDPVHRAHLQLAEDACANLGLVQVLWIPAGNPPHRDRPQASAEQRLAMVALALNGYPQFTIDDSEVRSSAPSYTVATLQRLRAIHGARPLVLLLGADAFHGLSKWHRWRELFALAHIAIATRPGYALDAQALDGKLHEEYLRRRSGDYSCLTAQAAGCIITFAITPLDISASAIRARLAAGQEIQDLLPKPVLDYIANNHLYSGH</sequence>
<organism evidence="13 14">
    <name type="scientific">Georgfuchsia toluolica</name>
    <dbReference type="NCBI Taxonomy" id="424218"/>
    <lineage>
        <taxon>Bacteria</taxon>
        <taxon>Pseudomonadati</taxon>
        <taxon>Pseudomonadota</taxon>
        <taxon>Betaproteobacteria</taxon>
        <taxon>Nitrosomonadales</taxon>
        <taxon>Sterolibacteriaceae</taxon>
        <taxon>Georgfuchsia</taxon>
    </lineage>
</organism>
<evidence type="ECO:0000256" key="6">
    <source>
        <dbReference type="ARBA" id="ARBA00022695"/>
    </source>
</evidence>
<comment type="pathway">
    <text evidence="2 11">Cofactor biosynthesis; NAD(+) biosynthesis; deamido-NAD(+) from nicotinate D-ribonucleotide: step 1/1.</text>
</comment>
<dbReference type="RefSeq" id="WP_220636048.1">
    <property type="nucleotide sequence ID" value="NZ_CAJQUM010000001.1"/>
</dbReference>
<dbReference type="InterPro" id="IPR004821">
    <property type="entry name" value="Cyt_trans-like"/>
</dbReference>
<comment type="function">
    <text evidence="1 11">Catalyzes the reversible adenylation of nicotinate mononucleotide (NaMN) to nicotinic acid adenine dinucleotide (NaAD).</text>
</comment>
<evidence type="ECO:0000259" key="12">
    <source>
        <dbReference type="Pfam" id="PF01467"/>
    </source>
</evidence>
<protein>
    <recommendedName>
        <fullName evidence="11">Probable nicotinate-nucleotide adenylyltransferase</fullName>
        <ecNumber evidence="11">2.7.7.18</ecNumber>
    </recommendedName>
    <alternativeName>
        <fullName evidence="11">Deamido-NAD(+) diphosphorylase</fullName>
    </alternativeName>
    <alternativeName>
        <fullName evidence="11">Deamido-NAD(+) pyrophosphorylase</fullName>
    </alternativeName>
    <alternativeName>
        <fullName evidence="11">Nicotinate mononucleotide adenylyltransferase</fullName>
        <shortName evidence="11">NaMN adenylyltransferase</shortName>
    </alternativeName>
</protein>
<evidence type="ECO:0000256" key="1">
    <source>
        <dbReference type="ARBA" id="ARBA00002324"/>
    </source>
</evidence>
<evidence type="ECO:0000256" key="9">
    <source>
        <dbReference type="ARBA" id="ARBA00023027"/>
    </source>
</evidence>
<evidence type="ECO:0000256" key="8">
    <source>
        <dbReference type="ARBA" id="ARBA00022840"/>
    </source>
</evidence>
<keyword evidence="7 11" id="KW-0547">Nucleotide-binding</keyword>
<dbReference type="InterPro" id="IPR005248">
    <property type="entry name" value="NadD/NMNAT"/>
</dbReference>
<feature type="domain" description="Cytidyltransferase-like" evidence="12">
    <location>
        <begin position="8"/>
        <end position="189"/>
    </location>
</feature>
<keyword evidence="5 11" id="KW-0808">Transferase</keyword>
<dbReference type="HAMAP" id="MF_00244">
    <property type="entry name" value="NaMN_adenylyltr"/>
    <property type="match status" value="1"/>
</dbReference>
<proteinExistence type="inferred from homology"/>
<accession>A0A916J6P2</accession>
<evidence type="ECO:0000256" key="4">
    <source>
        <dbReference type="ARBA" id="ARBA00022642"/>
    </source>
</evidence>
<keyword evidence="14" id="KW-1185">Reference proteome</keyword>
<evidence type="ECO:0000256" key="11">
    <source>
        <dbReference type="HAMAP-Rule" id="MF_00244"/>
    </source>
</evidence>
<dbReference type="PANTHER" id="PTHR39321">
    <property type="entry name" value="NICOTINATE-NUCLEOTIDE ADENYLYLTRANSFERASE-RELATED"/>
    <property type="match status" value="1"/>
</dbReference>
<keyword evidence="9 11" id="KW-0520">NAD</keyword>
<dbReference type="GO" id="GO:0005524">
    <property type="term" value="F:ATP binding"/>
    <property type="evidence" value="ECO:0007669"/>
    <property type="project" value="UniProtKB-KW"/>
</dbReference>
<gene>
    <name evidence="11 13" type="primary">nadD</name>
    <name evidence="13" type="ORF">GTOL_12058</name>
</gene>
<keyword evidence="4 11" id="KW-0662">Pyridine nucleotide biosynthesis</keyword>
<dbReference type="PANTHER" id="PTHR39321:SF3">
    <property type="entry name" value="PHOSPHOPANTETHEINE ADENYLYLTRANSFERASE"/>
    <property type="match status" value="1"/>
</dbReference>
<dbReference type="EMBL" id="CAJQUM010000001">
    <property type="protein sequence ID" value="CAG4884175.1"/>
    <property type="molecule type" value="Genomic_DNA"/>
</dbReference>
<dbReference type="Gene3D" id="3.40.50.620">
    <property type="entry name" value="HUPs"/>
    <property type="match status" value="1"/>
</dbReference>
<dbReference type="CDD" id="cd02165">
    <property type="entry name" value="NMNAT"/>
    <property type="match status" value="1"/>
</dbReference>
<dbReference type="Proteomes" id="UP000742786">
    <property type="component" value="Unassembled WGS sequence"/>
</dbReference>
<comment type="caution">
    <text evidence="13">The sequence shown here is derived from an EMBL/GenBank/DDBJ whole genome shotgun (WGS) entry which is preliminary data.</text>
</comment>
<evidence type="ECO:0000256" key="5">
    <source>
        <dbReference type="ARBA" id="ARBA00022679"/>
    </source>
</evidence>
<comment type="similarity">
    <text evidence="3 11">Belongs to the NadD family.</text>
</comment>
<keyword evidence="8 11" id="KW-0067">ATP-binding</keyword>
<dbReference type="GO" id="GO:0009435">
    <property type="term" value="P:NAD+ biosynthetic process"/>
    <property type="evidence" value="ECO:0007669"/>
    <property type="project" value="UniProtKB-UniRule"/>
</dbReference>
<dbReference type="InterPro" id="IPR014729">
    <property type="entry name" value="Rossmann-like_a/b/a_fold"/>
</dbReference>
<dbReference type="NCBIfam" id="NF000839">
    <property type="entry name" value="PRK00071.1-1"/>
    <property type="match status" value="1"/>
</dbReference>
<evidence type="ECO:0000256" key="3">
    <source>
        <dbReference type="ARBA" id="ARBA00009014"/>
    </source>
</evidence>